<dbReference type="PRINTS" id="PR00081">
    <property type="entry name" value="GDHRDH"/>
</dbReference>
<evidence type="ECO:0000313" key="4">
    <source>
        <dbReference type="EMBL" id="GHO48579.1"/>
    </source>
</evidence>
<evidence type="ECO:0000256" key="1">
    <source>
        <dbReference type="ARBA" id="ARBA00006484"/>
    </source>
</evidence>
<dbReference type="InterPro" id="IPR036291">
    <property type="entry name" value="NAD(P)-bd_dom_sf"/>
</dbReference>
<keyword evidence="2" id="KW-0560">Oxidoreductase</keyword>
<dbReference type="PRINTS" id="PR00080">
    <property type="entry name" value="SDRFAMILY"/>
</dbReference>
<feature type="domain" description="Ketoreductase" evidence="3">
    <location>
        <begin position="4"/>
        <end position="148"/>
    </location>
</feature>
<gene>
    <name evidence="4" type="ORF">KSX_67420</name>
</gene>
<dbReference type="EMBL" id="BNJF01000004">
    <property type="protein sequence ID" value="GHO48579.1"/>
    <property type="molecule type" value="Genomic_DNA"/>
</dbReference>
<dbReference type="GO" id="GO:0016491">
    <property type="term" value="F:oxidoreductase activity"/>
    <property type="evidence" value="ECO:0007669"/>
    <property type="project" value="UniProtKB-KW"/>
</dbReference>
<name>A0A8J3IBZ0_9CHLR</name>
<sequence>MNQKTIVITGSTKGIGKGIALYLARQHHRVVLNYAMDDVQAQETLRQFQQEQLQVLLVKADIAHRAEVGHLLQATLHHFGRVDVLVNNAARVRDKPLLEMTEDEWDTVVNTNMKGTFLCSQLIASHMLQQEQGGCIINIGASTGIRARKNGVNTCASKAGIHLITQSLALELGPKIRALTVVPGLTRTEEVAHRFRLDDPDVLRSRIETIPLQRIGTPDDIAKVVAWLISDDAQWINGQKIFADGGQYMW</sequence>
<dbReference type="RefSeq" id="WP_220197776.1">
    <property type="nucleotide sequence ID" value="NZ_BNJF01000004.1"/>
</dbReference>
<comment type="caution">
    <text evidence="4">The sequence shown here is derived from an EMBL/GenBank/DDBJ whole genome shotgun (WGS) entry which is preliminary data.</text>
</comment>
<dbReference type="SUPFAM" id="SSF51735">
    <property type="entry name" value="NAD(P)-binding Rossmann-fold domains"/>
    <property type="match status" value="1"/>
</dbReference>
<evidence type="ECO:0000256" key="2">
    <source>
        <dbReference type="ARBA" id="ARBA00023002"/>
    </source>
</evidence>
<dbReference type="FunFam" id="3.40.50.720:FF:000173">
    <property type="entry name" value="3-oxoacyl-[acyl-carrier protein] reductase"/>
    <property type="match status" value="1"/>
</dbReference>
<comment type="similarity">
    <text evidence="1">Belongs to the short-chain dehydrogenases/reductases (SDR) family.</text>
</comment>
<dbReference type="PANTHER" id="PTHR43639">
    <property type="entry name" value="OXIDOREDUCTASE, SHORT-CHAIN DEHYDROGENASE/REDUCTASE FAMILY (AFU_ORTHOLOGUE AFUA_5G02870)"/>
    <property type="match status" value="1"/>
</dbReference>
<evidence type="ECO:0000259" key="3">
    <source>
        <dbReference type="SMART" id="SM00822"/>
    </source>
</evidence>
<dbReference type="Proteomes" id="UP000612362">
    <property type="component" value="Unassembled WGS sequence"/>
</dbReference>
<dbReference type="NCBIfam" id="NF005559">
    <property type="entry name" value="PRK07231.1"/>
    <property type="match status" value="1"/>
</dbReference>
<dbReference type="AlphaFoldDB" id="A0A8J3IBZ0"/>
<evidence type="ECO:0000313" key="5">
    <source>
        <dbReference type="Proteomes" id="UP000612362"/>
    </source>
</evidence>
<dbReference type="InterPro" id="IPR002347">
    <property type="entry name" value="SDR_fam"/>
</dbReference>
<organism evidence="4 5">
    <name type="scientific">Ktedonospora formicarum</name>
    <dbReference type="NCBI Taxonomy" id="2778364"/>
    <lineage>
        <taxon>Bacteria</taxon>
        <taxon>Bacillati</taxon>
        <taxon>Chloroflexota</taxon>
        <taxon>Ktedonobacteria</taxon>
        <taxon>Ktedonobacterales</taxon>
        <taxon>Ktedonobacteraceae</taxon>
        <taxon>Ktedonospora</taxon>
    </lineage>
</organism>
<keyword evidence="5" id="KW-1185">Reference proteome</keyword>
<dbReference type="SMART" id="SM00822">
    <property type="entry name" value="PKS_KR"/>
    <property type="match status" value="1"/>
</dbReference>
<dbReference type="CDD" id="cd05233">
    <property type="entry name" value="SDR_c"/>
    <property type="match status" value="1"/>
</dbReference>
<dbReference type="Gene3D" id="3.40.50.720">
    <property type="entry name" value="NAD(P)-binding Rossmann-like Domain"/>
    <property type="match status" value="1"/>
</dbReference>
<protein>
    <submittedName>
        <fullName evidence="4">Beta-ketoacyl-ACP reductase</fullName>
    </submittedName>
</protein>
<dbReference type="InterPro" id="IPR057326">
    <property type="entry name" value="KR_dom"/>
</dbReference>
<dbReference type="PANTHER" id="PTHR43639:SF1">
    <property type="entry name" value="SHORT-CHAIN DEHYDROGENASE_REDUCTASE FAMILY PROTEIN"/>
    <property type="match status" value="1"/>
</dbReference>
<reference evidence="4" key="1">
    <citation type="submission" date="2020-10" db="EMBL/GenBank/DDBJ databases">
        <title>Taxonomic study of unclassified bacteria belonging to the class Ktedonobacteria.</title>
        <authorList>
            <person name="Yabe S."/>
            <person name="Wang C.M."/>
            <person name="Zheng Y."/>
            <person name="Sakai Y."/>
            <person name="Cavaletti L."/>
            <person name="Monciardini P."/>
            <person name="Donadio S."/>
        </authorList>
    </citation>
    <scope>NUCLEOTIDE SEQUENCE</scope>
    <source>
        <strain evidence="4">SOSP1-1</strain>
    </source>
</reference>
<proteinExistence type="inferred from homology"/>
<dbReference type="Pfam" id="PF13561">
    <property type="entry name" value="adh_short_C2"/>
    <property type="match status" value="1"/>
</dbReference>
<accession>A0A8J3IBZ0</accession>